<gene>
    <name evidence="2" type="ORF">GJ654_02290</name>
</gene>
<organism evidence="2 3">
    <name type="scientific">Rhodoblastus acidophilus</name>
    <name type="common">Rhodopseudomonas acidophila</name>
    <dbReference type="NCBI Taxonomy" id="1074"/>
    <lineage>
        <taxon>Bacteria</taxon>
        <taxon>Pseudomonadati</taxon>
        <taxon>Pseudomonadota</taxon>
        <taxon>Alphaproteobacteria</taxon>
        <taxon>Hyphomicrobiales</taxon>
        <taxon>Rhodoblastaceae</taxon>
        <taxon>Rhodoblastus</taxon>
    </lineage>
</organism>
<feature type="transmembrane region" description="Helical" evidence="1">
    <location>
        <begin position="74"/>
        <end position="94"/>
    </location>
</feature>
<dbReference type="Proteomes" id="UP000439113">
    <property type="component" value="Unassembled WGS sequence"/>
</dbReference>
<proteinExistence type="predicted"/>
<reference evidence="2 3" key="1">
    <citation type="submission" date="2019-11" db="EMBL/GenBank/DDBJ databases">
        <title>Whole-genome sequence of a Rhodoblastus acidophilus DSM 142.</title>
        <authorList>
            <person name="Kyndt J.A."/>
            <person name="Meyer T.E."/>
        </authorList>
    </citation>
    <scope>NUCLEOTIDE SEQUENCE [LARGE SCALE GENOMIC DNA]</scope>
    <source>
        <strain evidence="2 3">DSM 142</strain>
    </source>
</reference>
<sequence length="151" mass="16990">MLAIEHWIGGVGFVTRVVLPLASSRSPVEARKRFEWVERRFAAQIRLSIPLAGAAGLWMTCHADLWERFIDPHFWWMAARAALWAVFMTMVFGLESLGRRKFEAFAWKDSAGALRRVARPHGVLLALAAITVLGEIAWLFFPARQAGAEEA</sequence>
<evidence type="ECO:0000313" key="3">
    <source>
        <dbReference type="Proteomes" id="UP000439113"/>
    </source>
</evidence>
<accession>A0A6N8DHG4</accession>
<keyword evidence="1" id="KW-0472">Membrane</keyword>
<dbReference type="EMBL" id="WNKS01000001">
    <property type="protein sequence ID" value="MTV29820.1"/>
    <property type="molecule type" value="Genomic_DNA"/>
</dbReference>
<dbReference type="RefSeq" id="WP_155444464.1">
    <property type="nucleotide sequence ID" value="NZ_JAOQNR010000001.1"/>
</dbReference>
<feature type="transmembrane region" description="Helical" evidence="1">
    <location>
        <begin position="123"/>
        <end position="141"/>
    </location>
</feature>
<keyword evidence="1" id="KW-0812">Transmembrane</keyword>
<protein>
    <submittedName>
        <fullName evidence="2">Uncharacterized protein</fullName>
    </submittedName>
</protein>
<keyword evidence="1" id="KW-1133">Transmembrane helix</keyword>
<dbReference type="AlphaFoldDB" id="A0A6N8DHG4"/>
<evidence type="ECO:0000256" key="1">
    <source>
        <dbReference type="SAM" id="Phobius"/>
    </source>
</evidence>
<name>A0A6N8DHG4_RHOAC</name>
<comment type="caution">
    <text evidence="2">The sequence shown here is derived from an EMBL/GenBank/DDBJ whole genome shotgun (WGS) entry which is preliminary data.</text>
</comment>
<dbReference type="OrthoDB" id="7356530at2"/>
<feature type="transmembrane region" description="Helical" evidence="1">
    <location>
        <begin position="41"/>
        <end position="59"/>
    </location>
</feature>
<evidence type="ECO:0000313" key="2">
    <source>
        <dbReference type="EMBL" id="MTV29820.1"/>
    </source>
</evidence>